<dbReference type="GO" id="GO:0003700">
    <property type="term" value="F:DNA-binding transcription factor activity"/>
    <property type="evidence" value="ECO:0007669"/>
    <property type="project" value="TreeGrafter"/>
</dbReference>
<dbReference type="InterPro" id="IPR036390">
    <property type="entry name" value="WH_DNA-bd_sf"/>
</dbReference>
<evidence type="ECO:0000256" key="3">
    <source>
        <dbReference type="ARBA" id="ARBA00023163"/>
    </source>
</evidence>
<gene>
    <name evidence="6" type="ORF">H0A62_06250</name>
</gene>
<dbReference type="Gene3D" id="1.10.10.10">
    <property type="entry name" value="Winged helix-like DNA-binding domain superfamily/Winged helix DNA-binding domain"/>
    <property type="match status" value="1"/>
</dbReference>
<name>A0A853GZK9_9BURK</name>
<reference evidence="6 7" key="1">
    <citation type="submission" date="2020-07" db="EMBL/GenBank/DDBJ databases">
        <title>Taxonomic revisions and descriptions of new bacterial species based on genomic comparisons in the high-G+C-content subgroup of the family Alcaligenaceae.</title>
        <authorList>
            <person name="Szabo A."/>
            <person name="Felfoldi T."/>
        </authorList>
    </citation>
    <scope>NUCLEOTIDE SEQUENCE [LARGE SCALE GENOMIC DNA]</scope>
    <source>
        <strain evidence="6 7">DSM 25667</strain>
    </source>
</reference>
<dbReference type="SMART" id="SM00346">
    <property type="entry name" value="HTH_ICLR"/>
    <property type="match status" value="1"/>
</dbReference>
<dbReference type="SUPFAM" id="SSF55781">
    <property type="entry name" value="GAF domain-like"/>
    <property type="match status" value="1"/>
</dbReference>
<protein>
    <submittedName>
        <fullName evidence="6">IclR family transcriptional regulator</fullName>
    </submittedName>
</protein>
<feature type="domain" description="HTH iclR-type" evidence="4">
    <location>
        <begin position="8"/>
        <end position="68"/>
    </location>
</feature>
<keyword evidence="1" id="KW-0805">Transcription regulation</keyword>
<dbReference type="Proteomes" id="UP000554144">
    <property type="component" value="Unassembled WGS sequence"/>
</dbReference>
<dbReference type="EMBL" id="JACCEV010000001">
    <property type="protein sequence ID" value="NYT85200.1"/>
    <property type="molecule type" value="Genomic_DNA"/>
</dbReference>
<dbReference type="Gene3D" id="3.30.450.40">
    <property type="match status" value="1"/>
</dbReference>
<evidence type="ECO:0000256" key="2">
    <source>
        <dbReference type="ARBA" id="ARBA00023125"/>
    </source>
</evidence>
<dbReference type="InterPro" id="IPR029016">
    <property type="entry name" value="GAF-like_dom_sf"/>
</dbReference>
<dbReference type="InterPro" id="IPR050707">
    <property type="entry name" value="HTH_MetabolicPath_Reg"/>
</dbReference>
<dbReference type="OrthoDB" id="9807558at2"/>
<dbReference type="Pfam" id="PF01614">
    <property type="entry name" value="IclR_C"/>
    <property type="match status" value="1"/>
</dbReference>
<dbReference type="GO" id="GO:0045892">
    <property type="term" value="P:negative regulation of DNA-templated transcription"/>
    <property type="evidence" value="ECO:0007669"/>
    <property type="project" value="TreeGrafter"/>
</dbReference>
<evidence type="ECO:0000256" key="1">
    <source>
        <dbReference type="ARBA" id="ARBA00023015"/>
    </source>
</evidence>
<proteinExistence type="predicted"/>
<organism evidence="6 7">
    <name type="scientific">Pollutimonas harenae</name>
    <dbReference type="NCBI Taxonomy" id="657015"/>
    <lineage>
        <taxon>Bacteria</taxon>
        <taxon>Pseudomonadati</taxon>
        <taxon>Pseudomonadota</taxon>
        <taxon>Betaproteobacteria</taxon>
        <taxon>Burkholderiales</taxon>
        <taxon>Alcaligenaceae</taxon>
        <taxon>Pollutimonas</taxon>
    </lineage>
</organism>
<dbReference type="Pfam" id="PF09339">
    <property type="entry name" value="HTH_IclR"/>
    <property type="match status" value="1"/>
</dbReference>
<sequence length="250" mass="27357">MSDEFVAKGGADRVLFVLATLAKLERSVTPAELIAETGLSKSTLYRQLALLKRWGFVMESNGAYLPGPMCLPLAWGFDQLSYLVQEAHGELETLARNTGESVGLLATANNQVVCLDMVESPSSLRCSFVKGRGLPLWKGASAKTLLAFMDNDRRAAALRHLEHSGLVQQQDIVALKKTLEDIRAQGYCISDSEVDEGVWGIGAPIFQQYGHAIAAITLMAPNTRIHNRERQFIDMTSAIAARISSRLQSH</sequence>
<accession>A0A853GZK9</accession>
<dbReference type="PROSITE" id="PS51077">
    <property type="entry name" value="HTH_ICLR"/>
    <property type="match status" value="1"/>
</dbReference>
<dbReference type="SUPFAM" id="SSF46785">
    <property type="entry name" value="Winged helix' DNA-binding domain"/>
    <property type="match status" value="1"/>
</dbReference>
<dbReference type="PROSITE" id="PS51078">
    <property type="entry name" value="ICLR_ED"/>
    <property type="match status" value="1"/>
</dbReference>
<feature type="domain" description="IclR-ED" evidence="5">
    <location>
        <begin position="69"/>
        <end position="250"/>
    </location>
</feature>
<dbReference type="InterPro" id="IPR036388">
    <property type="entry name" value="WH-like_DNA-bd_sf"/>
</dbReference>
<dbReference type="AlphaFoldDB" id="A0A853GZK9"/>
<dbReference type="GO" id="GO:0003677">
    <property type="term" value="F:DNA binding"/>
    <property type="evidence" value="ECO:0007669"/>
    <property type="project" value="UniProtKB-KW"/>
</dbReference>
<dbReference type="PANTHER" id="PTHR30136:SF24">
    <property type="entry name" value="HTH-TYPE TRANSCRIPTIONAL REPRESSOR ALLR"/>
    <property type="match status" value="1"/>
</dbReference>
<dbReference type="InterPro" id="IPR014757">
    <property type="entry name" value="Tscrpt_reg_IclR_C"/>
</dbReference>
<evidence type="ECO:0000259" key="4">
    <source>
        <dbReference type="PROSITE" id="PS51077"/>
    </source>
</evidence>
<dbReference type="PANTHER" id="PTHR30136">
    <property type="entry name" value="HELIX-TURN-HELIX TRANSCRIPTIONAL REGULATOR, ICLR FAMILY"/>
    <property type="match status" value="1"/>
</dbReference>
<dbReference type="RefSeq" id="WP_130037212.1">
    <property type="nucleotide sequence ID" value="NZ_JACCEV010000001.1"/>
</dbReference>
<dbReference type="InterPro" id="IPR005471">
    <property type="entry name" value="Tscrpt_reg_IclR_N"/>
</dbReference>
<comment type="caution">
    <text evidence="6">The sequence shown here is derived from an EMBL/GenBank/DDBJ whole genome shotgun (WGS) entry which is preliminary data.</text>
</comment>
<evidence type="ECO:0000313" key="7">
    <source>
        <dbReference type="Proteomes" id="UP000554144"/>
    </source>
</evidence>
<evidence type="ECO:0000259" key="5">
    <source>
        <dbReference type="PROSITE" id="PS51078"/>
    </source>
</evidence>
<evidence type="ECO:0000313" key="6">
    <source>
        <dbReference type="EMBL" id="NYT85200.1"/>
    </source>
</evidence>
<keyword evidence="2" id="KW-0238">DNA-binding</keyword>
<keyword evidence="7" id="KW-1185">Reference proteome</keyword>
<keyword evidence="3" id="KW-0804">Transcription</keyword>